<evidence type="ECO:0000313" key="1">
    <source>
        <dbReference type="EMBL" id="BET01596.1"/>
    </source>
</evidence>
<evidence type="ECO:0008006" key="3">
    <source>
        <dbReference type="Google" id="ProtNLM"/>
    </source>
</evidence>
<dbReference type="Proteomes" id="UP001307889">
    <property type="component" value="Chromosome 13"/>
</dbReference>
<evidence type="ECO:0000313" key="2">
    <source>
        <dbReference type="Proteomes" id="UP001307889"/>
    </source>
</evidence>
<gene>
    <name evidence="1" type="ORF">NTJ_14412</name>
</gene>
<proteinExistence type="predicted"/>
<keyword evidence="2" id="KW-1185">Reference proteome</keyword>
<dbReference type="EMBL" id="AP028921">
    <property type="protein sequence ID" value="BET01596.1"/>
    <property type="molecule type" value="Genomic_DNA"/>
</dbReference>
<accession>A0ABN7BEJ5</accession>
<organism evidence="1 2">
    <name type="scientific">Nesidiocoris tenuis</name>
    <dbReference type="NCBI Taxonomy" id="355587"/>
    <lineage>
        <taxon>Eukaryota</taxon>
        <taxon>Metazoa</taxon>
        <taxon>Ecdysozoa</taxon>
        <taxon>Arthropoda</taxon>
        <taxon>Hexapoda</taxon>
        <taxon>Insecta</taxon>
        <taxon>Pterygota</taxon>
        <taxon>Neoptera</taxon>
        <taxon>Paraneoptera</taxon>
        <taxon>Hemiptera</taxon>
        <taxon>Heteroptera</taxon>
        <taxon>Panheteroptera</taxon>
        <taxon>Cimicomorpha</taxon>
        <taxon>Miridae</taxon>
        <taxon>Dicyphina</taxon>
        <taxon>Nesidiocoris</taxon>
    </lineage>
</organism>
<reference evidence="1 2" key="1">
    <citation type="submission" date="2023-09" db="EMBL/GenBank/DDBJ databases">
        <title>Nesidiocoris tenuis whole genome shotgun sequence.</title>
        <authorList>
            <person name="Shibata T."/>
            <person name="Shimoda M."/>
            <person name="Kobayashi T."/>
            <person name="Uehara T."/>
        </authorList>
    </citation>
    <scope>NUCLEOTIDE SEQUENCE [LARGE SCALE GENOMIC DNA]</scope>
    <source>
        <strain evidence="1 2">Japan</strain>
    </source>
</reference>
<name>A0ABN7BEJ5_9HEMI</name>
<protein>
    <recommendedName>
        <fullName evidence="3">Serpin domain-containing protein</fullName>
    </recommendedName>
</protein>
<sequence>MTLLILLLDEKSSVSLRTPFSDSTFEIGDLPPRKEGINFAFMPLSKVASDLRNVFGTEHHGVSYFLAGA</sequence>